<keyword evidence="2" id="KW-1185">Reference proteome</keyword>
<evidence type="ECO:0000313" key="1">
    <source>
        <dbReference type="EMBL" id="TFY73299.1"/>
    </source>
</evidence>
<protein>
    <submittedName>
        <fullName evidence="1">Uncharacterized protein</fullName>
    </submittedName>
</protein>
<dbReference type="EMBL" id="SFCI01003035">
    <property type="protein sequence ID" value="TFY73299.1"/>
    <property type="molecule type" value="Genomic_DNA"/>
</dbReference>
<dbReference type="AlphaFoldDB" id="A0A4Y9ZIM3"/>
<dbReference type="OrthoDB" id="2745718at2759"/>
<evidence type="ECO:0000313" key="2">
    <source>
        <dbReference type="Proteomes" id="UP000298061"/>
    </source>
</evidence>
<sequence length="143" mass="15984">MPSYTADEEPRREEVFCGIEVMRIDAEKVDPHVTHLVTLMLPVPVRTFEIKPDIIAGPCSPHPDPRTPFSCDPASRIVVIDLGKGESFVAPCILVPQRTPIALAEKYDAEADRPVKIPREEWSPQTMRVLETARSDACPRAVR</sequence>
<accession>A0A4Y9ZIM3</accession>
<name>A0A4Y9ZIM3_9AGAM</name>
<gene>
    <name evidence="1" type="ORF">EWM64_g10713</name>
</gene>
<comment type="caution">
    <text evidence="1">The sequence shown here is derived from an EMBL/GenBank/DDBJ whole genome shotgun (WGS) entry which is preliminary data.</text>
</comment>
<proteinExistence type="predicted"/>
<organism evidence="1 2">
    <name type="scientific">Hericium alpestre</name>
    <dbReference type="NCBI Taxonomy" id="135208"/>
    <lineage>
        <taxon>Eukaryota</taxon>
        <taxon>Fungi</taxon>
        <taxon>Dikarya</taxon>
        <taxon>Basidiomycota</taxon>
        <taxon>Agaricomycotina</taxon>
        <taxon>Agaricomycetes</taxon>
        <taxon>Russulales</taxon>
        <taxon>Hericiaceae</taxon>
        <taxon>Hericium</taxon>
    </lineage>
</organism>
<dbReference type="Proteomes" id="UP000298061">
    <property type="component" value="Unassembled WGS sequence"/>
</dbReference>
<reference evidence="1 2" key="1">
    <citation type="submission" date="2019-02" db="EMBL/GenBank/DDBJ databases">
        <title>Genome sequencing of the rare red list fungi Hericium alpestre (H. flagellum).</title>
        <authorList>
            <person name="Buettner E."/>
            <person name="Kellner H."/>
        </authorList>
    </citation>
    <scope>NUCLEOTIDE SEQUENCE [LARGE SCALE GENOMIC DNA]</scope>
    <source>
        <strain evidence="1 2">DSM 108284</strain>
    </source>
</reference>